<evidence type="ECO:0000256" key="2">
    <source>
        <dbReference type="SAM" id="Phobius"/>
    </source>
</evidence>
<evidence type="ECO:0000313" key="4">
    <source>
        <dbReference type="Proteomes" id="UP001307849"/>
    </source>
</evidence>
<sequence length="301" mass="31388">MFRTPIRLLCARTSFVLKSSFSASGCQLVSTSQGVYRFAADHPSKSQESCDHATICRAHHHRVGIPFSQHAHNVQVPVLPTCAQPCISVGLGQISCPQLDSSGYIDTVPTCVRSLCNESDRERAYDYSKNTCSSVGIDVSIPGISSTSANSIRSATGAASSTVTNTDAPSTSSAGSASRTRPPSSITETSAGNQNGSDSTDAPTPTSNNSGSSTPVGAVVGGVAGGVAAIVAVVMLGTWLLKREQRKKMEVQIAAGDFPPKPPMQPDQNSQGIWEGNNAYNWNPQTNVHDVQGGVPTAPGR</sequence>
<feature type="compositionally biased region" description="Polar residues" evidence="1">
    <location>
        <begin position="186"/>
        <end position="202"/>
    </location>
</feature>
<keyword evidence="2" id="KW-0472">Membrane</keyword>
<feature type="region of interest" description="Disordered" evidence="1">
    <location>
        <begin position="157"/>
        <end position="213"/>
    </location>
</feature>
<keyword evidence="2" id="KW-0812">Transmembrane</keyword>
<evidence type="ECO:0000313" key="3">
    <source>
        <dbReference type="EMBL" id="KAK6521734.1"/>
    </source>
</evidence>
<organism evidence="3 4">
    <name type="scientific">Arthrobotrys conoides</name>
    <dbReference type="NCBI Taxonomy" id="74498"/>
    <lineage>
        <taxon>Eukaryota</taxon>
        <taxon>Fungi</taxon>
        <taxon>Dikarya</taxon>
        <taxon>Ascomycota</taxon>
        <taxon>Pezizomycotina</taxon>
        <taxon>Orbiliomycetes</taxon>
        <taxon>Orbiliales</taxon>
        <taxon>Orbiliaceae</taxon>
        <taxon>Arthrobotrys</taxon>
    </lineage>
</organism>
<feature type="compositionally biased region" description="Polar residues" evidence="1">
    <location>
        <begin position="157"/>
        <end position="167"/>
    </location>
</feature>
<feature type="compositionally biased region" description="Polar residues" evidence="1">
    <location>
        <begin position="266"/>
        <end position="289"/>
    </location>
</feature>
<dbReference type="Proteomes" id="UP001307849">
    <property type="component" value="Unassembled WGS sequence"/>
</dbReference>
<dbReference type="EMBL" id="JAVHJM010000001">
    <property type="protein sequence ID" value="KAK6521734.1"/>
    <property type="molecule type" value="Genomic_DNA"/>
</dbReference>
<feature type="region of interest" description="Disordered" evidence="1">
    <location>
        <begin position="255"/>
        <end position="301"/>
    </location>
</feature>
<accession>A0AAN8NTZ9</accession>
<keyword evidence="4" id="KW-1185">Reference proteome</keyword>
<name>A0AAN8NTZ9_9PEZI</name>
<protein>
    <recommendedName>
        <fullName evidence="5">Extracellular membrane protein CFEM domain-containing protein</fullName>
    </recommendedName>
</protein>
<feature type="compositionally biased region" description="Low complexity" evidence="1">
    <location>
        <begin position="168"/>
        <end position="185"/>
    </location>
</feature>
<gene>
    <name evidence="3" type="ORF">TWF506_001937</name>
</gene>
<evidence type="ECO:0008006" key="5">
    <source>
        <dbReference type="Google" id="ProtNLM"/>
    </source>
</evidence>
<reference evidence="3 4" key="1">
    <citation type="submission" date="2019-10" db="EMBL/GenBank/DDBJ databases">
        <authorList>
            <person name="Palmer J.M."/>
        </authorList>
    </citation>
    <scope>NUCLEOTIDE SEQUENCE [LARGE SCALE GENOMIC DNA]</scope>
    <source>
        <strain evidence="3 4">TWF506</strain>
    </source>
</reference>
<evidence type="ECO:0000256" key="1">
    <source>
        <dbReference type="SAM" id="MobiDB-lite"/>
    </source>
</evidence>
<keyword evidence="2" id="KW-1133">Transmembrane helix</keyword>
<proteinExistence type="predicted"/>
<dbReference type="AlphaFoldDB" id="A0AAN8NTZ9"/>
<feature type="transmembrane region" description="Helical" evidence="2">
    <location>
        <begin position="216"/>
        <end position="241"/>
    </location>
</feature>
<feature type="compositionally biased region" description="Low complexity" evidence="1">
    <location>
        <begin position="203"/>
        <end position="213"/>
    </location>
</feature>
<comment type="caution">
    <text evidence="3">The sequence shown here is derived from an EMBL/GenBank/DDBJ whole genome shotgun (WGS) entry which is preliminary data.</text>
</comment>